<dbReference type="PANTHER" id="PTHR22093:SF0">
    <property type="entry name" value="LEUKOCYTE RECEPTOR CLUSTER MEMBER 1"/>
    <property type="match status" value="1"/>
</dbReference>
<feature type="region of interest" description="Disordered" evidence="1">
    <location>
        <begin position="1"/>
        <end position="254"/>
    </location>
</feature>
<feature type="compositionally biased region" description="Low complexity" evidence="1">
    <location>
        <begin position="213"/>
        <end position="225"/>
    </location>
</feature>
<feature type="compositionally biased region" description="Basic and acidic residues" evidence="1">
    <location>
        <begin position="19"/>
        <end position="29"/>
    </location>
</feature>
<dbReference type="PANTHER" id="PTHR22093">
    <property type="entry name" value="LEUKOCYTE RECEPTOR CLUSTER LRC MEMBER 1"/>
    <property type="match status" value="1"/>
</dbReference>
<feature type="region of interest" description="Disordered" evidence="1">
    <location>
        <begin position="263"/>
        <end position="282"/>
    </location>
</feature>
<dbReference type="InterPro" id="IPR039875">
    <property type="entry name" value="LENG1-like"/>
</dbReference>
<evidence type="ECO:0000313" key="3">
    <source>
        <dbReference type="Proteomes" id="UP000620104"/>
    </source>
</evidence>
<proteinExistence type="predicted"/>
<feature type="compositionally biased region" description="Basic and acidic residues" evidence="1">
    <location>
        <begin position="80"/>
        <end position="120"/>
    </location>
</feature>
<gene>
    <name evidence="2" type="ORF">NliqN6_3635</name>
</gene>
<evidence type="ECO:0008006" key="4">
    <source>
        <dbReference type="Google" id="ProtNLM"/>
    </source>
</evidence>
<comment type="caution">
    <text evidence="2">The sequence shown here is derived from an EMBL/GenBank/DDBJ whole genome shotgun (WGS) entry which is preliminary data.</text>
</comment>
<dbReference type="OrthoDB" id="2159131at2759"/>
<evidence type="ECO:0000313" key="2">
    <source>
        <dbReference type="EMBL" id="GHJ87233.1"/>
    </source>
</evidence>
<keyword evidence="3" id="KW-1185">Reference proteome</keyword>
<dbReference type="Proteomes" id="UP000620104">
    <property type="component" value="Unassembled WGS sequence"/>
</dbReference>
<protein>
    <recommendedName>
        <fullName evidence="4">CBF1-interacting co-repressor CIR N-terminal domain-containing protein</fullName>
    </recommendedName>
</protein>
<organism evidence="2 3">
    <name type="scientific">Naganishia liquefaciens</name>
    <dbReference type="NCBI Taxonomy" id="104408"/>
    <lineage>
        <taxon>Eukaryota</taxon>
        <taxon>Fungi</taxon>
        <taxon>Dikarya</taxon>
        <taxon>Basidiomycota</taxon>
        <taxon>Agaricomycotina</taxon>
        <taxon>Tremellomycetes</taxon>
        <taxon>Filobasidiales</taxon>
        <taxon>Filobasidiaceae</taxon>
        <taxon>Naganishia</taxon>
    </lineage>
</organism>
<name>A0A8H3YFF5_9TREE</name>
<accession>A0A8H3YFF5</accession>
<sequence length="311" mass="35898">MPRLQILQHKSYHPYLESNKQRVRDDEAKAAQLEQDDERRALDQNSTDRLAYLRNKDTLLPPTSSRSLEPPDSSALLAARRSDKIRAEKRAEKQRLEFDWPSEEKRRRDEKGNGRARAEDEAGVSDGHVNFWAGLEKSAAKPKKTPDQIQADDPTTMYLHRPLRETKPWYTDVALRTYEEREEDEEKRERRERRRRKDDSAKTAQDPMTYVHAALASSSSSTRAASTRRPHPLPLSTNDSPLRAARAARESAERARALALVQARTRDAAVETPRTERADDMGSDLWNRDEVREARRRKEAVRGWRRGVGGR</sequence>
<evidence type="ECO:0000256" key="1">
    <source>
        <dbReference type="SAM" id="MobiDB-lite"/>
    </source>
</evidence>
<dbReference type="AlphaFoldDB" id="A0A8H3YFF5"/>
<reference evidence="2" key="1">
    <citation type="submission" date="2020-07" db="EMBL/GenBank/DDBJ databases">
        <title>Draft Genome Sequence of a Deep-Sea Yeast, Naganishia (Cryptococcus) liquefaciens strain N6.</title>
        <authorList>
            <person name="Han Y.W."/>
            <person name="Kajitani R."/>
            <person name="Morimoto H."/>
            <person name="Parhat M."/>
            <person name="Tsubouchi H."/>
            <person name="Bakenova O."/>
            <person name="Ogata M."/>
            <person name="Argunhan B."/>
            <person name="Aoki R."/>
            <person name="Kajiwara S."/>
            <person name="Itoh T."/>
            <person name="Iwasaki H."/>
        </authorList>
    </citation>
    <scope>NUCLEOTIDE SEQUENCE</scope>
    <source>
        <strain evidence="2">N6</strain>
    </source>
</reference>
<feature type="compositionally biased region" description="Basic and acidic residues" evidence="1">
    <location>
        <begin position="264"/>
        <end position="282"/>
    </location>
</feature>
<dbReference type="EMBL" id="BLZA01000021">
    <property type="protein sequence ID" value="GHJ87233.1"/>
    <property type="molecule type" value="Genomic_DNA"/>
</dbReference>